<accession>A0A8X8K3P3</accession>
<protein>
    <submittedName>
        <fullName evidence="2">VOC family protein</fullName>
    </submittedName>
</protein>
<reference evidence="2 3" key="1">
    <citation type="submission" date="2020-08" db="EMBL/GenBank/DDBJ databases">
        <title>A Genomic Blueprint of the Chicken Gut Microbiome.</title>
        <authorList>
            <person name="Gilroy R."/>
            <person name="Ravi A."/>
            <person name="Getino M."/>
            <person name="Pursley I."/>
            <person name="Horton D.L."/>
            <person name="Alikhan N.-F."/>
            <person name="Baker D."/>
            <person name="Gharbi K."/>
            <person name="Hall N."/>
            <person name="Watson M."/>
            <person name="Adriaenssens E.M."/>
            <person name="Foster-Nyarko E."/>
            <person name="Jarju S."/>
            <person name="Secka A."/>
            <person name="Antonio M."/>
            <person name="Oren A."/>
            <person name="Chaudhuri R."/>
            <person name="La Ragione R.M."/>
            <person name="Hildebrand F."/>
            <person name="Pallen M.J."/>
        </authorList>
    </citation>
    <scope>NUCLEOTIDE SEQUENCE [LARGE SCALE GENOMIC DNA]</scope>
    <source>
        <strain evidence="2 3">Sa5BUN4</strain>
    </source>
</reference>
<proteinExistence type="predicted"/>
<keyword evidence="3" id="KW-1185">Reference proteome</keyword>
<feature type="domain" description="VOC" evidence="1">
    <location>
        <begin position="1"/>
        <end position="122"/>
    </location>
</feature>
<dbReference type="CDD" id="cd07262">
    <property type="entry name" value="VOC_like"/>
    <property type="match status" value="1"/>
</dbReference>
<dbReference type="PANTHER" id="PTHR35006">
    <property type="entry name" value="GLYOXALASE FAMILY PROTEIN (AFU_ORTHOLOGUE AFUA_5G14830)"/>
    <property type="match status" value="1"/>
</dbReference>
<sequence>MFHHLSLGVGDLTRAGRFYDAALGALGYRRVFDGEQSIGYGLVDDQDLLLLNLTDDAALPRDGSHIAFAATSQEAVDAFHRDGVTAGGQDNGAPGPRPDYGPHYYAAFLIDPDGHHVEAVLNRPGIG</sequence>
<dbReference type="SUPFAM" id="SSF54593">
    <property type="entry name" value="Glyoxalase/Bleomycin resistance protein/Dihydroxybiphenyl dioxygenase"/>
    <property type="match status" value="1"/>
</dbReference>
<name>A0A8X8K3P3_9GAMM</name>
<evidence type="ECO:0000313" key="3">
    <source>
        <dbReference type="Proteomes" id="UP000636938"/>
    </source>
</evidence>
<dbReference type="AlphaFoldDB" id="A0A8X8K3P3"/>
<dbReference type="PROSITE" id="PS51819">
    <property type="entry name" value="VOC"/>
    <property type="match status" value="1"/>
</dbReference>
<dbReference type="PANTHER" id="PTHR35006:SF4">
    <property type="entry name" value="BLR7706 PROTEIN"/>
    <property type="match status" value="1"/>
</dbReference>
<evidence type="ECO:0000313" key="2">
    <source>
        <dbReference type="EMBL" id="MBD7955255.1"/>
    </source>
</evidence>
<dbReference type="RefSeq" id="WP_191771283.1">
    <property type="nucleotide sequence ID" value="NZ_JACSQS010000015.1"/>
</dbReference>
<dbReference type="InterPro" id="IPR029068">
    <property type="entry name" value="Glyas_Bleomycin-R_OHBP_Dase"/>
</dbReference>
<dbReference type="Proteomes" id="UP000636938">
    <property type="component" value="Unassembled WGS sequence"/>
</dbReference>
<organism evidence="2 3">
    <name type="scientific">Stenotrophomonas lacuserhaii</name>
    <dbReference type="NCBI Taxonomy" id="2760084"/>
    <lineage>
        <taxon>Bacteria</taxon>
        <taxon>Pseudomonadati</taxon>
        <taxon>Pseudomonadota</taxon>
        <taxon>Gammaproteobacteria</taxon>
        <taxon>Lysobacterales</taxon>
        <taxon>Lysobacteraceae</taxon>
        <taxon>Stenotrophomonas</taxon>
    </lineage>
</organism>
<gene>
    <name evidence="2" type="ORF">H9654_13705</name>
</gene>
<dbReference type="Pfam" id="PF00903">
    <property type="entry name" value="Glyoxalase"/>
    <property type="match status" value="1"/>
</dbReference>
<dbReference type="InterPro" id="IPR004360">
    <property type="entry name" value="Glyas_Fos-R_dOase_dom"/>
</dbReference>
<comment type="caution">
    <text evidence="2">The sequence shown here is derived from an EMBL/GenBank/DDBJ whole genome shotgun (WGS) entry which is preliminary data.</text>
</comment>
<dbReference type="EMBL" id="JACSQS010000015">
    <property type="protein sequence ID" value="MBD7955255.1"/>
    <property type="molecule type" value="Genomic_DNA"/>
</dbReference>
<dbReference type="Gene3D" id="3.10.180.10">
    <property type="entry name" value="2,3-Dihydroxybiphenyl 1,2-Dioxygenase, domain 1"/>
    <property type="match status" value="1"/>
</dbReference>
<dbReference type="InterPro" id="IPR037523">
    <property type="entry name" value="VOC_core"/>
</dbReference>
<evidence type="ECO:0000259" key="1">
    <source>
        <dbReference type="PROSITE" id="PS51819"/>
    </source>
</evidence>